<proteinExistence type="inferred from homology"/>
<feature type="domain" description="Protein kinase" evidence="12">
    <location>
        <begin position="11"/>
        <end position="294"/>
    </location>
</feature>
<dbReference type="CDD" id="cd07829">
    <property type="entry name" value="STKc_CDK_like"/>
    <property type="match status" value="1"/>
</dbReference>
<keyword evidence="3 11" id="KW-0723">Serine/threonine-protein kinase</keyword>
<name>A0A146K848_9EUKA</name>
<comment type="catalytic activity">
    <reaction evidence="9">
        <text>L-seryl-[protein] + ATP = O-phospho-L-seryl-[protein] + ADP + H(+)</text>
        <dbReference type="Rhea" id="RHEA:17989"/>
        <dbReference type="Rhea" id="RHEA-COMP:9863"/>
        <dbReference type="Rhea" id="RHEA-COMP:11604"/>
        <dbReference type="ChEBI" id="CHEBI:15378"/>
        <dbReference type="ChEBI" id="CHEBI:29999"/>
        <dbReference type="ChEBI" id="CHEBI:30616"/>
        <dbReference type="ChEBI" id="CHEBI:83421"/>
        <dbReference type="ChEBI" id="CHEBI:456216"/>
        <dbReference type="EC" id="2.7.11.22"/>
    </reaction>
</comment>
<evidence type="ECO:0000256" key="1">
    <source>
        <dbReference type="ARBA" id="ARBA00006485"/>
    </source>
</evidence>
<dbReference type="InterPro" id="IPR008271">
    <property type="entry name" value="Ser/Thr_kinase_AS"/>
</dbReference>
<feature type="binding site" evidence="10">
    <location>
        <position position="40"/>
    </location>
    <ligand>
        <name>ATP</name>
        <dbReference type="ChEBI" id="CHEBI:30616"/>
    </ligand>
</feature>
<evidence type="ECO:0000256" key="4">
    <source>
        <dbReference type="ARBA" id="ARBA00022679"/>
    </source>
</evidence>
<dbReference type="GO" id="GO:0000082">
    <property type="term" value="P:G1/S transition of mitotic cell cycle"/>
    <property type="evidence" value="ECO:0007669"/>
    <property type="project" value="TreeGrafter"/>
</dbReference>
<dbReference type="PANTHER" id="PTHR24056:SF254">
    <property type="entry name" value="CYCLIN-DEPENDENT KINASE 2"/>
    <property type="match status" value="1"/>
</dbReference>
<dbReference type="GO" id="GO:0010389">
    <property type="term" value="P:regulation of G2/M transition of mitotic cell cycle"/>
    <property type="evidence" value="ECO:0007669"/>
    <property type="project" value="TreeGrafter"/>
</dbReference>
<dbReference type="PANTHER" id="PTHR24056">
    <property type="entry name" value="CELL DIVISION PROTEIN KINASE"/>
    <property type="match status" value="1"/>
</dbReference>
<evidence type="ECO:0000256" key="3">
    <source>
        <dbReference type="ARBA" id="ARBA00022527"/>
    </source>
</evidence>
<comment type="similarity">
    <text evidence="1">Belongs to the protein kinase superfamily. CMGC Ser/Thr protein kinase family. CDC2/CDKX subfamily.</text>
</comment>
<dbReference type="InterPro" id="IPR000719">
    <property type="entry name" value="Prot_kinase_dom"/>
</dbReference>
<keyword evidence="5 10" id="KW-0547">Nucleotide-binding</keyword>
<reference evidence="13" key="1">
    <citation type="submission" date="2015-07" db="EMBL/GenBank/DDBJ databases">
        <title>Adaptation to a free-living lifestyle via gene acquisitions in the diplomonad Trepomonas sp. PC1.</title>
        <authorList>
            <person name="Xu F."/>
            <person name="Jerlstrom-Hultqvist J."/>
            <person name="Kolisko M."/>
            <person name="Simpson A.G.B."/>
            <person name="Roger A.J."/>
            <person name="Svard S.G."/>
            <person name="Andersson J.O."/>
        </authorList>
    </citation>
    <scope>NUCLEOTIDE SEQUENCE</scope>
    <source>
        <strain evidence="13">PC1</strain>
    </source>
</reference>
<protein>
    <recommendedName>
        <fullName evidence="2">cyclin-dependent kinase</fullName>
        <ecNumber evidence="2">2.7.11.22</ecNumber>
    </recommendedName>
</protein>
<evidence type="ECO:0000256" key="10">
    <source>
        <dbReference type="PROSITE-ProRule" id="PRU10141"/>
    </source>
</evidence>
<evidence type="ECO:0000256" key="8">
    <source>
        <dbReference type="ARBA" id="ARBA00047811"/>
    </source>
</evidence>
<dbReference type="SUPFAM" id="SSF56112">
    <property type="entry name" value="Protein kinase-like (PK-like)"/>
    <property type="match status" value="1"/>
</dbReference>
<dbReference type="SMART" id="SM00220">
    <property type="entry name" value="S_TKc"/>
    <property type="match status" value="1"/>
</dbReference>
<accession>A0A146K848</accession>
<dbReference type="AlphaFoldDB" id="A0A146K848"/>
<evidence type="ECO:0000256" key="5">
    <source>
        <dbReference type="ARBA" id="ARBA00022741"/>
    </source>
</evidence>
<evidence type="ECO:0000259" key="12">
    <source>
        <dbReference type="PROSITE" id="PS50011"/>
    </source>
</evidence>
<keyword evidence="6 13" id="KW-0418">Kinase</keyword>
<evidence type="ECO:0000256" key="11">
    <source>
        <dbReference type="RuleBase" id="RU000304"/>
    </source>
</evidence>
<evidence type="ECO:0000256" key="9">
    <source>
        <dbReference type="ARBA" id="ARBA00048367"/>
    </source>
</evidence>
<dbReference type="Gene3D" id="3.30.200.20">
    <property type="entry name" value="Phosphorylase Kinase, domain 1"/>
    <property type="match status" value="1"/>
</dbReference>
<dbReference type="GO" id="GO:0005634">
    <property type="term" value="C:nucleus"/>
    <property type="evidence" value="ECO:0007669"/>
    <property type="project" value="TreeGrafter"/>
</dbReference>
<dbReference type="GO" id="GO:0030332">
    <property type="term" value="F:cyclin binding"/>
    <property type="evidence" value="ECO:0007669"/>
    <property type="project" value="TreeGrafter"/>
</dbReference>
<dbReference type="EC" id="2.7.11.22" evidence="2"/>
<evidence type="ECO:0000256" key="7">
    <source>
        <dbReference type="ARBA" id="ARBA00022840"/>
    </source>
</evidence>
<dbReference type="Pfam" id="PF00069">
    <property type="entry name" value="Pkinase"/>
    <property type="match status" value="1"/>
</dbReference>
<sequence length="296" mass="34225">MTTQQNQLERYKKTSKLGEGTYGEVYKAVDQQTGEIVAIKRIRLEHEEEGVPGTAIREISLLKELQHEYIVGLKAVVHQNHRLHLIFEYCELDLKKYMDKQQLPKPIIKQLFQQLLVGVNFCHCHRVLHRDLKPQNILIKMEPTPTCKIADFGLARAFGIPVRQFTHEIITLWYRPPEVLLGTRHYSTAVDVWSIACIWAEMLMNSQPLFPGDCEIDQLFKIFQVLGTPNEETWPGVTQLQDYKDSFPNFAGVGLQKKLQDALSEAGIDLMARMLEQDPVKRLSAKECLEHPYWNE</sequence>
<dbReference type="EMBL" id="GDID01004885">
    <property type="protein sequence ID" value="JAP91721.1"/>
    <property type="molecule type" value="Transcribed_RNA"/>
</dbReference>
<dbReference type="FunFam" id="1.10.510.10:FF:000574">
    <property type="entry name" value="Cell division related protein kinase 2"/>
    <property type="match status" value="1"/>
</dbReference>
<gene>
    <name evidence="13" type="ORF">TPC1_16576</name>
</gene>
<dbReference type="GO" id="GO:0007165">
    <property type="term" value="P:signal transduction"/>
    <property type="evidence" value="ECO:0007669"/>
    <property type="project" value="TreeGrafter"/>
</dbReference>
<dbReference type="GO" id="GO:0005524">
    <property type="term" value="F:ATP binding"/>
    <property type="evidence" value="ECO:0007669"/>
    <property type="project" value="UniProtKB-UniRule"/>
</dbReference>
<dbReference type="InterPro" id="IPR050108">
    <property type="entry name" value="CDK"/>
</dbReference>
<dbReference type="Gene3D" id="1.10.510.10">
    <property type="entry name" value="Transferase(Phosphotransferase) domain 1"/>
    <property type="match status" value="1"/>
</dbReference>
<dbReference type="InterPro" id="IPR011009">
    <property type="entry name" value="Kinase-like_dom_sf"/>
</dbReference>
<dbReference type="GO" id="GO:0000307">
    <property type="term" value="C:cyclin-dependent protein kinase holoenzyme complex"/>
    <property type="evidence" value="ECO:0007669"/>
    <property type="project" value="TreeGrafter"/>
</dbReference>
<dbReference type="FunFam" id="3.30.200.20:FF:000375">
    <property type="entry name" value="Cell division related protein kinase 2"/>
    <property type="match status" value="1"/>
</dbReference>
<evidence type="ECO:0000256" key="2">
    <source>
        <dbReference type="ARBA" id="ARBA00012425"/>
    </source>
</evidence>
<dbReference type="PROSITE" id="PS50011">
    <property type="entry name" value="PROTEIN_KINASE_DOM"/>
    <property type="match status" value="1"/>
</dbReference>
<dbReference type="GO" id="GO:0005737">
    <property type="term" value="C:cytoplasm"/>
    <property type="evidence" value="ECO:0007669"/>
    <property type="project" value="TreeGrafter"/>
</dbReference>
<organism evidence="13">
    <name type="scientific">Trepomonas sp. PC1</name>
    <dbReference type="NCBI Taxonomy" id="1076344"/>
    <lineage>
        <taxon>Eukaryota</taxon>
        <taxon>Metamonada</taxon>
        <taxon>Diplomonadida</taxon>
        <taxon>Hexamitidae</taxon>
        <taxon>Hexamitinae</taxon>
        <taxon>Trepomonas</taxon>
    </lineage>
</organism>
<dbReference type="PROSITE" id="PS00107">
    <property type="entry name" value="PROTEIN_KINASE_ATP"/>
    <property type="match status" value="1"/>
</dbReference>
<dbReference type="InterPro" id="IPR017441">
    <property type="entry name" value="Protein_kinase_ATP_BS"/>
</dbReference>
<dbReference type="PROSITE" id="PS00108">
    <property type="entry name" value="PROTEIN_KINASE_ST"/>
    <property type="match status" value="1"/>
</dbReference>
<keyword evidence="4" id="KW-0808">Transferase</keyword>
<dbReference type="GO" id="GO:0004693">
    <property type="term" value="F:cyclin-dependent protein serine/threonine kinase activity"/>
    <property type="evidence" value="ECO:0007669"/>
    <property type="project" value="UniProtKB-EC"/>
</dbReference>
<evidence type="ECO:0000256" key="6">
    <source>
        <dbReference type="ARBA" id="ARBA00022777"/>
    </source>
</evidence>
<evidence type="ECO:0000313" key="13">
    <source>
        <dbReference type="EMBL" id="JAP91721.1"/>
    </source>
</evidence>
<dbReference type="GO" id="GO:0010468">
    <property type="term" value="P:regulation of gene expression"/>
    <property type="evidence" value="ECO:0007669"/>
    <property type="project" value="TreeGrafter"/>
</dbReference>
<keyword evidence="7 10" id="KW-0067">ATP-binding</keyword>
<comment type="catalytic activity">
    <reaction evidence="8">
        <text>L-threonyl-[protein] + ATP = O-phospho-L-threonyl-[protein] + ADP + H(+)</text>
        <dbReference type="Rhea" id="RHEA:46608"/>
        <dbReference type="Rhea" id="RHEA-COMP:11060"/>
        <dbReference type="Rhea" id="RHEA-COMP:11605"/>
        <dbReference type="ChEBI" id="CHEBI:15378"/>
        <dbReference type="ChEBI" id="CHEBI:30013"/>
        <dbReference type="ChEBI" id="CHEBI:30616"/>
        <dbReference type="ChEBI" id="CHEBI:61977"/>
        <dbReference type="ChEBI" id="CHEBI:456216"/>
        <dbReference type="EC" id="2.7.11.22"/>
    </reaction>
</comment>